<feature type="transmembrane region" description="Helical" evidence="6">
    <location>
        <begin position="290"/>
        <end position="315"/>
    </location>
</feature>
<dbReference type="Proteomes" id="UP000319525">
    <property type="component" value="Unassembled WGS sequence"/>
</dbReference>
<feature type="transmembrane region" description="Helical" evidence="6">
    <location>
        <begin position="174"/>
        <end position="195"/>
    </location>
</feature>
<dbReference type="PANTHER" id="PTHR30250">
    <property type="entry name" value="PST FAMILY PREDICTED COLANIC ACID TRANSPORTER"/>
    <property type="match status" value="1"/>
</dbReference>
<feature type="transmembrane region" description="Helical" evidence="6">
    <location>
        <begin position="261"/>
        <end position="278"/>
    </location>
</feature>
<gene>
    <name evidence="7" type="ORF">MTE01_03380</name>
</gene>
<evidence type="ECO:0000313" key="7">
    <source>
        <dbReference type="EMBL" id="GEB44393.1"/>
    </source>
</evidence>
<keyword evidence="3 6" id="KW-0812">Transmembrane</keyword>
<name>A0A4Y3QI88_MICTE</name>
<keyword evidence="5 6" id="KW-0472">Membrane</keyword>
<feature type="transmembrane region" description="Helical" evidence="6">
    <location>
        <begin position="358"/>
        <end position="376"/>
    </location>
</feature>
<feature type="transmembrane region" description="Helical" evidence="6">
    <location>
        <begin position="327"/>
        <end position="351"/>
    </location>
</feature>
<comment type="subcellular location">
    <subcellularLocation>
        <location evidence="1">Cell membrane</location>
        <topology evidence="1">Multi-pass membrane protein</topology>
    </subcellularLocation>
</comment>
<evidence type="ECO:0000256" key="1">
    <source>
        <dbReference type="ARBA" id="ARBA00004651"/>
    </source>
</evidence>
<keyword evidence="2" id="KW-1003">Cell membrane</keyword>
<reference evidence="7 8" key="1">
    <citation type="submission" date="2019-06" db="EMBL/GenBank/DDBJ databases">
        <title>Whole genome shotgun sequence of Microbacterium testaceum NBRC 12675.</title>
        <authorList>
            <person name="Hosoyama A."/>
            <person name="Uohara A."/>
            <person name="Ohji S."/>
            <person name="Ichikawa N."/>
        </authorList>
    </citation>
    <scope>NUCLEOTIDE SEQUENCE [LARGE SCALE GENOMIC DNA]</scope>
    <source>
        <strain evidence="7 8">NBRC 12675</strain>
    </source>
</reference>
<accession>A0A4Y3QI88</accession>
<feature type="transmembrane region" description="Helical" evidence="6">
    <location>
        <begin position="216"/>
        <end position="241"/>
    </location>
</feature>
<dbReference type="RefSeq" id="WP_141375365.1">
    <property type="nucleotide sequence ID" value="NZ_BJML01000001.1"/>
</dbReference>
<dbReference type="AlphaFoldDB" id="A0A4Y3QI88"/>
<feature type="transmembrane region" description="Helical" evidence="6">
    <location>
        <begin position="119"/>
        <end position="141"/>
    </location>
</feature>
<evidence type="ECO:0000256" key="4">
    <source>
        <dbReference type="ARBA" id="ARBA00022989"/>
    </source>
</evidence>
<dbReference type="PANTHER" id="PTHR30250:SF11">
    <property type="entry name" value="O-ANTIGEN TRANSPORTER-RELATED"/>
    <property type="match status" value="1"/>
</dbReference>
<protein>
    <submittedName>
        <fullName evidence="7">Membrane protein</fullName>
    </submittedName>
</protein>
<sequence length="413" mass="41845">MKTPRLPTRLSGSTLVVASTGVAGLFGYAIQTVAGAGLEASAYAHFSVFWAAVFLAVGSMSGVQQEVTRAARPGAQGGEAGRRLLIGVLAVAVTAAALVVASGALWAGVVFADDGGASLALLSVAVLFSGAVAGIAGVLYGLHDWRRVALVISLDPALRFLMVGGSLVAGHAEWLPTAIVAPIPVTFVSALLLVIPRLRQGVTVDVATTRHLVGNISRAIVGAAATAVLVSALPLFIGAAARDISATQTGALLFNLTLTRAPIVIPALAFQSLLVVFFRDRLTHVARSTLLMTGGAVAVALLVAIVCGILGPTVIGGLFGDGYRLSGLPLAFLVASSGLTAGLSVTGAATIALRRHTAYLGGWVFAALAAVVLLFVSPGDTITRSVVALSFGPALGLLVHVTAIWRARSSSRV</sequence>
<dbReference type="EMBL" id="BJML01000001">
    <property type="protein sequence ID" value="GEB44393.1"/>
    <property type="molecule type" value="Genomic_DNA"/>
</dbReference>
<feature type="transmembrane region" description="Helical" evidence="6">
    <location>
        <begin position="148"/>
        <end position="168"/>
    </location>
</feature>
<feature type="transmembrane region" description="Helical" evidence="6">
    <location>
        <begin position="84"/>
        <end position="107"/>
    </location>
</feature>
<dbReference type="GeneID" id="57143050"/>
<evidence type="ECO:0000256" key="2">
    <source>
        <dbReference type="ARBA" id="ARBA00022475"/>
    </source>
</evidence>
<feature type="transmembrane region" description="Helical" evidence="6">
    <location>
        <begin position="382"/>
        <end position="405"/>
    </location>
</feature>
<comment type="caution">
    <text evidence="7">The sequence shown here is derived from an EMBL/GenBank/DDBJ whole genome shotgun (WGS) entry which is preliminary data.</text>
</comment>
<feature type="transmembrane region" description="Helical" evidence="6">
    <location>
        <begin position="42"/>
        <end position="63"/>
    </location>
</feature>
<evidence type="ECO:0000256" key="3">
    <source>
        <dbReference type="ARBA" id="ARBA00022692"/>
    </source>
</evidence>
<proteinExistence type="predicted"/>
<evidence type="ECO:0000256" key="5">
    <source>
        <dbReference type="ARBA" id="ARBA00023136"/>
    </source>
</evidence>
<dbReference type="OrthoDB" id="4771963at2"/>
<keyword evidence="4 6" id="KW-1133">Transmembrane helix</keyword>
<evidence type="ECO:0000256" key="6">
    <source>
        <dbReference type="SAM" id="Phobius"/>
    </source>
</evidence>
<evidence type="ECO:0000313" key="8">
    <source>
        <dbReference type="Proteomes" id="UP000319525"/>
    </source>
</evidence>
<organism evidence="7 8">
    <name type="scientific">Microbacterium testaceum</name>
    <name type="common">Aureobacterium testaceum</name>
    <name type="synonym">Brevibacterium testaceum</name>
    <dbReference type="NCBI Taxonomy" id="2033"/>
    <lineage>
        <taxon>Bacteria</taxon>
        <taxon>Bacillati</taxon>
        <taxon>Actinomycetota</taxon>
        <taxon>Actinomycetes</taxon>
        <taxon>Micrococcales</taxon>
        <taxon>Microbacteriaceae</taxon>
        <taxon>Microbacterium</taxon>
    </lineage>
</organism>
<feature type="transmembrane region" description="Helical" evidence="6">
    <location>
        <begin position="12"/>
        <end position="30"/>
    </location>
</feature>
<dbReference type="GO" id="GO:0005886">
    <property type="term" value="C:plasma membrane"/>
    <property type="evidence" value="ECO:0007669"/>
    <property type="project" value="UniProtKB-SubCell"/>
</dbReference>
<dbReference type="InterPro" id="IPR050833">
    <property type="entry name" value="Poly_Biosynth_Transport"/>
</dbReference>